<feature type="transmembrane region" description="Helical" evidence="12">
    <location>
        <begin position="165"/>
        <end position="190"/>
    </location>
</feature>
<evidence type="ECO:0000256" key="2">
    <source>
        <dbReference type="ARBA" id="ARBA00007543"/>
    </source>
</evidence>
<dbReference type="GO" id="GO:0046872">
    <property type="term" value="F:metal ion binding"/>
    <property type="evidence" value="ECO:0007669"/>
    <property type="project" value="UniProtKB-KW"/>
</dbReference>
<evidence type="ECO:0000256" key="11">
    <source>
        <dbReference type="ARBA" id="ARBA00023136"/>
    </source>
</evidence>
<comment type="caution">
    <text evidence="13">The sequence shown here is derived from an EMBL/GenBank/DDBJ whole genome shotgun (WGS) entry which is preliminary data.</text>
</comment>
<keyword evidence="11 12" id="KW-0472">Membrane</keyword>
<keyword evidence="4" id="KW-1003">Cell membrane</keyword>
<dbReference type="NCBIfam" id="TIGR00203">
    <property type="entry name" value="cydB"/>
    <property type="match status" value="1"/>
</dbReference>
<evidence type="ECO:0000256" key="5">
    <source>
        <dbReference type="ARBA" id="ARBA00022617"/>
    </source>
</evidence>
<feature type="transmembrane region" description="Helical" evidence="12">
    <location>
        <begin position="264"/>
        <end position="283"/>
    </location>
</feature>
<keyword evidence="7" id="KW-0479">Metal-binding</keyword>
<reference evidence="13 14" key="1">
    <citation type="submission" date="2019-04" db="EMBL/GenBank/DDBJ databases">
        <title>Chitiniphilus eburnea sp. nov., a novel chitinolytic bacterium isolated from aquaculture sludge.</title>
        <authorList>
            <person name="Sheng M."/>
        </authorList>
    </citation>
    <scope>NUCLEOTIDE SEQUENCE [LARGE SCALE GENOMIC DNA]</scope>
    <source>
        <strain evidence="13 14">HX-2-15</strain>
    </source>
</reference>
<sequence>MIDYETLKLIWWGLMVLLMLGFALTGGWDLGVATLLPWVGRNDEERRVAINAIGPTWEGNQTWLITFGAALFAAWPLVYAAAFSVLYVALIFTLFALFLRPVGFDYRSKVEDARWRNGWDWGLFVGGAFPALVFGVAIGNLFLGLPFNYDDTMRVTYHGGFLDLFSGFTVGTGLLAVAMLTLHGAAYLYLRTDDAVAERARRAAIAFGLATAVLFGVLGFWLARLPGYQVVAIGDVNGVLTPMQKQVSHEVGLWFANFHAWPRLWLLPALGLGGALLAAAGAARRWRWLALAGSSLALIGIIVTAGAALFPFVLPSSVDPVVSLTAWDAVSSHRTLGLMLGVVVVFIPIIALYTGWVYRVMRGTVTVEQIRRETHTSY</sequence>
<organism evidence="13 14">
    <name type="scientific">Chitiniphilus eburneus</name>
    <dbReference type="NCBI Taxonomy" id="2571148"/>
    <lineage>
        <taxon>Bacteria</taxon>
        <taxon>Pseudomonadati</taxon>
        <taxon>Pseudomonadota</taxon>
        <taxon>Betaproteobacteria</taxon>
        <taxon>Neisseriales</taxon>
        <taxon>Chitinibacteraceae</taxon>
        <taxon>Chitiniphilus</taxon>
    </lineage>
</organism>
<protein>
    <submittedName>
        <fullName evidence="13">Cytochrome d ubiquinol oxidase subunit II</fullName>
    </submittedName>
</protein>
<keyword evidence="6 12" id="KW-0812">Transmembrane</keyword>
<keyword evidence="3" id="KW-0813">Transport</keyword>
<evidence type="ECO:0000256" key="10">
    <source>
        <dbReference type="ARBA" id="ARBA00023004"/>
    </source>
</evidence>
<dbReference type="GO" id="GO:0016682">
    <property type="term" value="F:oxidoreductase activity, acting on diphenols and related substances as donors, oxygen as acceptor"/>
    <property type="evidence" value="ECO:0007669"/>
    <property type="project" value="TreeGrafter"/>
</dbReference>
<evidence type="ECO:0000313" key="14">
    <source>
        <dbReference type="Proteomes" id="UP000310016"/>
    </source>
</evidence>
<feature type="transmembrane region" description="Helical" evidence="12">
    <location>
        <begin position="121"/>
        <end position="145"/>
    </location>
</feature>
<evidence type="ECO:0000256" key="4">
    <source>
        <dbReference type="ARBA" id="ARBA00022475"/>
    </source>
</evidence>
<dbReference type="EMBL" id="SUMF01000028">
    <property type="protein sequence ID" value="TJZ67148.1"/>
    <property type="molecule type" value="Genomic_DNA"/>
</dbReference>
<evidence type="ECO:0000256" key="9">
    <source>
        <dbReference type="ARBA" id="ARBA00022989"/>
    </source>
</evidence>
<proteinExistence type="inferred from homology"/>
<evidence type="ECO:0000313" key="13">
    <source>
        <dbReference type="EMBL" id="TJZ67148.1"/>
    </source>
</evidence>
<name>A0A4V5MP55_9NEIS</name>
<dbReference type="RefSeq" id="WP_136774565.1">
    <property type="nucleotide sequence ID" value="NZ_CP156074.1"/>
</dbReference>
<dbReference type="InterPro" id="IPR003317">
    <property type="entry name" value="Cyt-d_oxidase_su2"/>
</dbReference>
<comment type="similarity">
    <text evidence="2">Belongs to the cytochrome ubiquinol oxidase subunit 2 family.</text>
</comment>
<evidence type="ECO:0000256" key="8">
    <source>
        <dbReference type="ARBA" id="ARBA00022982"/>
    </source>
</evidence>
<keyword evidence="9 12" id="KW-1133">Transmembrane helix</keyword>
<dbReference type="Pfam" id="PF02322">
    <property type="entry name" value="Cyt_bd_oxida_II"/>
    <property type="match status" value="1"/>
</dbReference>
<dbReference type="PANTHER" id="PTHR43141:SF5">
    <property type="entry name" value="CYTOCHROME BD-I UBIQUINOL OXIDASE SUBUNIT 2"/>
    <property type="match status" value="1"/>
</dbReference>
<dbReference type="GO" id="GO:0070069">
    <property type="term" value="C:cytochrome complex"/>
    <property type="evidence" value="ECO:0007669"/>
    <property type="project" value="TreeGrafter"/>
</dbReference>
<gene>
    <name evidence="13" type="primary">cydB</name>
    <name evidence="13" type="ORF">FAZ21_16600</name>
</gene>
<comment type="subcellular location">
    <subcellularLocation>
        <location evidence="1">Cell membrane</location>
        <topology evidence="1">Multi-pass membrane protein</topology>
    </subcellularLocation>
</comment>
<dbReference type="Proteomes" id="UP000310016">
    <property type="component" value="Unassembled WGS sequence"/>
</dbReference>
<evidence type="ECO:0000256" key="1">
    <source>
        <dbReference type="ARBA" id="ARBA00004651"/>
    </source>
</evidence>
<dbReference type="GO" id="GO:0005886">
    <property type="term" value="C:plasma membrane"/>
    <property type="evidence" value="ECO:0007669"/>
    <property type="project" value="UniProtKB-SubCell"/>
</dbReference>
<feature type="transmembrane region" description="Helical" evidence="12">
    <location>
        <begin position="202"/>
        <end position="223"/>
    </location>
</feature>
<keyword evidence="10" id="KW-0408">Iron</keyword>
<feature type="transmembrane region" description="Helical" evidence="12">
    <location>
        <begin position="295"/>
        <end position="314"/>
    </location>
</feature>
<feature type="transmembrane region" description="Helical" evidence="12">
    <location>
        <begin position="9"/>
        <end position="28"/>
    </location>
</feature>
<dbReference type="PANTHER" id="PTHR43141">
    <property type="entry name" value="CYTOCHROME BD2 SUBUNIT II"/>
    <property type="match status" value="1"/>
</dbReference>
<evidence type="ECO:0000256" key="7">
    <source>
        <dbReference type="ARBA" id="ARBA00022723"/>
    </source>
</evidence>
<accession>A0A4V5MP55</accession>
<feature type="transmembrane region" description="Helical" evidence="12">
    <location>
        <begin position="334"/>
        <end position="353"/>
    </location>
</feature>
<dbReference type="GO" id="GO:0019646">
    <property type="term" value="P:aerobic electron transport chain"/>
    <property type="evidence" value="ECO:0007669"/>
    <property type="project" value="TreeGrafter"/>
</dbReference>
<dbReference type="OrthoDB" id="9776710at2"/>
<evidence type="ECO:0000256" key="12">
    <source>
        <dbReference type="SAM" id="Phobius"/>
    </source>
</evidence>
<evidence type="ECO:0000256" key="3">
    <source>
        <dbReference type="ARBA" id="ARBA00022448"/>
    </source>
</evidence>
<keyword evidence="14" id="KW-1185">Reference proteome</keyword>
<keyword evidence="5" id="KW-0349">Heme</keyword>
<evidence type="ECO:0000256" key="6">
    <source>
        <dbReference type="ARBA" id="ARBA00022692"/>
    </source>
</evidence>
<feature type="transmembrane region" description="Helical" evidence="12">
    <location>
        <begin position="77"/>
        <end position="100"/>
    </location>
</feature>
<dbReference type="GO" id="GO:0009055">
    <property type="term" value="F:electron transfer activity"/>
    <property type="evidence" value="ECO:0007669"/>
    <property type="project" value="TreeGrafter"/>
</dbReference>
<dbReference type="AlphaFoldDB" id="A0A4V5MP55"/>
<keyword evidence="8" id="KW-0249">Electron transport</keyword>
<dbReference type="PIRSF" id="PIRSF000267">
    <property type="entry name" value="Cyt_oxidse_sub2"/>
    <property type="match status" value="1"/>
</dbReference>